<comment type="caution">
    <text evidence="2">The sequence shown here is derived from an EMBL/GenBank/DDBJ whole genome shotgun (WGS) entry which is preliminary data.</text>
</comment>
<evidence type="ECO:0000313" key="2">
    <source>
        <dbReference type="EMBL" id="KAK1845329.1"/>
    </source>
</evidence>
<dbReference type="AlphaFoldDB" id="A0AAD9AGU2"/>
<organism evidence="2 3">
    <name type="scientific">Colletotrichum chrysophilum</name>
    <dbReference type="NCBI Taxonomy" id="1836956"/>
    <lineage>
        <taxon>Eukaryota</taxon>
        <taxon>Fungi</taxon>
        <taxon>Dikarya</taxon>
        <taxon>Ascomycota</taxon>
        <taxon>Pezizomycotina</taxon>
        <taxon>Sordariomycetes</taxon>
        <taxon>Hypocreomycetidae</taxon>
        <taxon>Glomerellales</taxon>
        <taxon>Glomerellaceae</taxon>
        <taxon>Colletotrichum</taxon>
        <taxon>Colletotrichum gloeosporioides species complex</taxon>
    </lineage>
</organism>
<feature type="region of interest" description="Disordered" evidence="1">
    <location>
        <begin position="215"/>
        <end position="247"/>
    </location>
</feature>
<dbReference type="EMBL" id="JAQOWY010000276">
    <property type="protein sequence ID" value="KAK1845329.1"/>
    <property type="molecule type" value="Genomic_DNA"/>
</dbReference>
<sequence length="247" mass="25707">MPAASGSSTGFQLGRDTSPEASDVVYRCFCKTEEGKTAGQPRKAPISGSTRCDSRATGSPVFIRASVAPAGKKKRQLATGSVQEVAPDRGKCGGVRLSPGPPRDHRCGFHDFRRAAGLPQGGKLEISQGRGPRVEAHVGEFMRAGRRRFVAGTASGCVLWRSISVAGTRLGSTRSSEGEGNVSLRPLGSSTKTALVELGSKCSMLQTAASFASASFRGGSNTDPDGPEQAAEEGFLDHLRTINPDGG</sequence>
<name>A0AAD9AGU2_9PEZI</name>
<evidence type="ECO:0000313" key="3">
    <source>
        <dbReference type="Proteomes" id="UP001243330"/>
    </source>
</evidence>
<keyword evidence="3" id="KW-1185">Reference proteome</keyword>
<evidence type="ECO:0000256" key="1">
    <source>
        <dbReference type="SAM" id="MobiDB-lite"/>
    </source>
</evidence>
<reference evidence="2" key="1">
    <citation type="submission" date="2023-01" db="EMBL/GenBank/DDBJ databases">
        <title>Colletotrichum chrysophilum M932 genome sequence.</title>
        <authorList>
            <person name="Baroncelli R."/>
        </authorList>
    </citation>
    <scope>NUCLEOTIDE SEQUENCE</scope>
    <source>
        <strain evidence="2">M932</strain>
    </source>
</reference>
<feature type="region of interest" description="Disordered" evidence="1">
    <location>
        <begin position="1"/>
        <end position="20"/>
    </location>
</feature>
<accession>A0AAD9AGU2</accession>
<gene>
    <name evidence="2" type="ORF">CCHR01_12036</name>
</gene>
<feature type="compositionally biased region" description="Polar residues" evidence="1">
    <location>
        <begin position="1"/>
        <end position="11"/>
    </location>
</feature>
<dbReference type="Proteomes" id="UP001243330">
    <property type="component" value="Unassembled WGS sequence"/>
</dbReference>
<proteinExistence type="predicted"/>
<protein>
    <submittedName>
        <fullName evidence="2">Uncharacterized protein</fullName>
    </submittedName>
</protein>